<evidence type="ECO:0000313" key="4">
    <source>
        <dbReference type="Proteomes" id="UP000287330"/>
    </source>
</evidence>
<organism evidence="3 4">
    <name type="scientific">Idiomarina fontislapidosi</name>
    <dbReference type="NCBI Taxonomy" id="263723"/>
    <lineage>
        <taxon>Bacteria</taxon>
        <taxon>Pseudomonadati</taxon>
        <taxon>Pseudomonadota</taxon>
        <taxon>Gammaproteobacteria</taxon>
        <taxon>Alteromonadales</taxon>
        <taxon>Idiomarinaceae</taxon>
        <taxon>Idiomarina</taxon>
    </lineage>
</organism>
<keyword evidence="2" id="KW-0472">Membrane</keyword>
<evidence type="ECO:0000313" key="3">
    <source>
        <dbReference type="EMBL" id="RUO57190.1"/>
    </source>
</evidence>
<sequence>MDNSVIFIVLLPALISGFASAIIASQKGRDGFGWFLVGVFFAPIAIPFALIANPIRGNIESLKTCDYCRELVNHKAIKCPHCHSELTNYSEKTSEPKKDDKERATGQTSARDRVLAKAEELGFEVYAPEGSSRIVFRKNGKKHEFLILKRAQDFLERQ</sequence>
<dbReference type="OrthoDB" id="9814116at2"/>
<reference evidence="4" key="1">
    <citation type="journal article" date="2018" name="Front. Microbiol.">
        <title>Genome-Based Analysis Reveals the Taxonomy and Diversity of the Family Idiomarinaceae.</title>
        <authorList>
            <person name="Liu Y."/>
            <person name="Lai Q."/>
            <person name="Shao Z."/>
        </authorList>
    </citation>
    <scope>NUCLEOTIDE SEQUENCE [LARGE SCALE GENOMIC DNA]</scope>
    <source>
        <strain evidence="4">F23</strain>
    </source>
</reference>
<gene>
    <name evidence="3" type="ORF">CWE25_05840</name>
</gene>
<evidence type="ECO:0000256" key="1">
    <source>
        <dbReference type="SAM" id="MobiDB-lite"/>
    </source>
</evidence>
<dbReference type="EMBL" id="PIPV01000003">
    <property type="protein sequence ID" value="RUO57190.1"/>
    <property type="molecule type" value="Genomic_DNA"/>
</dbReference>
<feature type="compositionally biased region" description="Basic and acidic residues" evidence="1">
    <location>
        <begin position="92"/>
        <end position="112"/>
    </location>
</feature>
<protein>
    <recommendedName>
        <fullName evidence="5">Zinc ribbon domain-containing protein</fullName>
    </recommendedName>
</protein>
<keyword evidence="4" id="KW-1185">Reference proteome</keyword>
<dbReference type="AlphaFoldDB" id="A0A432Y887"/>
<comment type="caution">
    <text evidence="3">The sequence shown here is derived from an EMBL/GenBank/DDBJ whole genome shotgun (WGS) entry which is preliminary data.</text>
</comment>
<evidence type="ECO:0000256" key="2">
    <source>
        <dbReference type="SAM" id="Phobius"/>
    </source>
</evidence>
<evidence type="ECO:0008006" key="5">
    <source>
        <dbReference type="Google" id="ProtNLM"/>
    </source>
</evidence>
<dbReference type="RefSeq" id="WP_110573831.1">
    <property type="nucleotide sequence ID" value="NZ_PIPV01000003.1"/>
</dbReference>
<accession>A0A432Y887</accession>
<keyword evidence="2" id="KW-1133">Transmembrane helix</keyword>
<keyword evidence="2" id="KW-0812">Transmembrane</keyword>
<name>A0A432Y887_9GAMM</name>
<proteinExistence type="predicted"/>
<dbReference type="Proteomes" id="UP000287330">
    <property type="component" value="Unassembled WGS sequence"/>
</dbReference>
<feature type="transmembrane region" description="Helical" evidence="2">
    <location>
        <begin position="31"/>
        <end position="52"/>
    </location>
</feature>
<feature type="region of interest" description="Disordered" evidence="1">
    <location>
        <begin position="88"/>
        <end position="112"/>
    </location>
</feature>